<dbReference type="SUPFAM" id="SSF52058">
    <property type="entry name" value="L domain-like"/>
    <property type="match status" value="1"/>
</dbReference>
<reference evidence="3" key="1">
    <citation type="journal article" date="2017" name="Plant J.">
        <title>The pomegranate (Punica granatum L.) genome and the genomics of punicalagin biosynthesis.</title>
        <authorList>
            <person name="Qin G."/>
            <person name="Xu C."/>
            <person name="Ming R."/>
            <person name="Tang H."/>
            <person name="Guyot R."/>
            <person name="Kramer E.M."/>
            <person name="Hu Y."/>
            <person name="Yi X."/>
            <person name="Qi Y."/>
            <person name="Xu X."/>
            <person name="Gao Z."/>
            <person name="Pan H."/>
            <person name="Jian J."/>
            <person name="Tian Y."/>
            <person name="Yue Z."/>
            <person name="Xu Y."/>
        </authorList>
    </citation>
    <scope>NUCLEOTIDE SEQUENCE [LARGE SCALE GENOMIC DNA]</scope>
    <source>
        <strain evidence="3">cv. Dabenzi</strain>
    </source>
</reference>
<dbReference type="Proteomes" id="UP000233551">
    <property type="component" value="Unassembled WGS sequence"/>
</dbReference>
<reference evidence="2 4" key="3">
    <citation type="submission" date="2017-11" db="EMBL/GenBank/DDBJ databases">
        <title>De-novo sequencing of pomegranate (Punica granatum L.) genome.</title>
        <authorList>
            <person name="Akparov Z."/>
            <person name="Amiraslanov A."/>
            <person name="Hajiyeva S."/>
            <person name="Abbasov M."/>
            <person name="Kaur K."/>
            <person name="Hamwieh A."/>
            <person name="Solovyev V."/>
            <person name="Salamov A."/>
            <person name="Braich B."/>
            <person name="Kosarev P."/>
            <person name="Mahmoud A."/>
            <person name="Hajiyev E."/>
            <person name="Babayeva S."/>
            <person name="Izzatullayeva V."/>
            <person name="Mammadov A."/>
            <person name="Mammadov A."/>
            <person name="Sharifova S."/>
            <person name="Ojaghi J."/>
            <person name="Eynullazada K."/>
            <person name="Bayramov B."/>
            <person name="Abdulazimova A."/>
            <person name="Shahmuradov I."/>
        </authorList>
    </citation>
    <scope>NUCLEOTIDE SEQUENCE [LARGE SCALE GENOMIC DNA]</scope>
    <source>
        <strain evidence="2">AG2017</strain>
        <strain evidence="4">cv. AG2017</strain>
        <tissue evidence="2">Leaf</tissue>
    </source>
</reference>
<dbReference type="EMBL" id="MTKT01001080">
    <property type="protein sequence ID" value="OWM86801.1"/>
    <property type="molecule type" value="Genomic_DNA"/>
</dbReference>
<evidence type="ECO:0000313" key="3">
    <source>
        <dbReference type="Proteomes" id="UP000197138"/>
    </source>
</evidence>
<dbReference type="Gene3D" id="3.80.10.10">
    <property type="entry name" value="Ribonuclease Inhibitor"/>
    <property type="match status" value="1"/>
</dbReference>
<gene>
    <name evidence="1" type="ORF">CDL15_Pgr015837</name>
    <name evidence="2" type="ORF">CRG98_045629</name>
</gene>
<name>A0A218XQK5_PUNGR</name>
<accession>A0A218XQK5</accession>
<dbReference type="EMBL" id="PGOL01006174">
    <property type="protein sequence ID" value="PKI34011.1"/>
    <property type="molecule type" value="Genomic_DNA"/>
</dbReference>
<sequence length="159" mass="17499">MKGGGSRWLEPATTIPPPLPPSLSLMMLDLNTCHSLEELPKIGSLQSLIHLDISVWFFLEKMPKELASLSELKGFLIINNTYGSSSCRGYSASVVNTEDTVKRKDGAEKLEPVGVVSTGNMVKQHQTVETSKKPIKKLRSMLNGQSGELRQLPSVMRSF</sequence>
<protein>
    <submittedName>
        <fullName evidence="1">Uncharacterized protein</fullName>
    </submittedName>
</protein>
<comment type="caution">
    <text evidence="1">The sequence shown here is derived from an EMBL/GenBank/DDBJ whole genome shotgun (WGS) entry which is preliminary data.</text>
</comment>
<proteinExistence type="predicted"/>
<reference evidence="1" key="2">
    <citation type="submission" date="2017-06" db="EMBL/GenBank/DDBJ databases">
        <title>The pomegranate genome and the genomics of punicalagin biosynthesis.</title>
        <authorList>
            <person name="Xu C."/>
        </authorList>
    </citation>
    <scope>NUCLEOTIDE SEQUENCE [LARGE SCALE GENOMIC DNA]</scope>
    <source>
        <tissue evidence="1">Fresh leaf</tissue>
    </source>
</reference>
<organism evidence="1 3">
    <name type="scientific">Punica granatum</name>
    <name type="common">Pomegranate</name>
    <dbReference type="NCBI Taxonomy" id="22663"/>
    <lineage>
        <taxon>Eukaryota</taxon>
        <taxon>Viridiplantae</taxon>
        <taxon>Streptophyta</taxon>
        <taxon>Embryophyta</taxon>
        <taxon>Tracheophyta</taxon>
        <taxon>Spermatophyta</taxon>
        <taxon>Magnoliopsida</taxon>
        <taxon>eudicotyledons</taxon>
        <taxon>Gunneridae</taxon>
        <taxon>Pentapetalae</taxon>
        <taxon>rosids</taxon>
        <taxon>malvids</taxon>
        <taxon>Myrtales</taxon>
        <taxon>Lythraceae</taxon>
        <taxon>Punica</taxon>
    </lineage>
</organism>
<evidence type="ECO:0000313" key="4">
    <source>
        <dbReference type="Proteomes" id="UP000233551"/>
    </source>
</evidence>
<keyword evidence="4" id="KW-1185">Reference proteome</keyword>
<dbReference type="AlphaFoldDB" id="A0A218XQK5"/>
<evidence type="ECO:0000313" key="2">
    <source>
        <dbReference type="EMBL" id="PKI34011.1"/>
    </source>
</evidence>
<dbReference type="InterPro" id="IPR032675">
    <property type="entry name" value="LRR_dom_sf"/>
</dbReference>
<evidence type="ECO:0000313" key="1">
    <source>
        <dbReference type="EMBL" id="OWM86801.1"/>
    </source>
</evidence>
<dbReference type="Proteomes" id="UP000197138">
    <property type="component" value="Unassembled WGS sequence"/>
</dbReference>